<dbReference type="EMBL" id="KN837138">
    <property type="protein sequence ID" value="KIJ41206.1"/>
    <property type="molecule type" value="Genomic_DNA"/>
</dbReference>
<gene>
    <name evidence="1" type="ORF">M422DRAFT_31826</name>
</gene>
<evidence type="ECO:0000313" key="1">
    <source>
        <dbReference type="EMBL" id="KIJ41206.1"/>
    </source>
</evidence>
<sequence length="63" mass="6950">MSCFGRPPTALHKCLFALGLGAPDEVVVKWLPNHLIRPKLQHFPATSGRKIISGGYLTLLLRI</sequence>
<dbReference type="HOGENOM" id="CLU_2887289_0_0_1"/>
<dbReference type="Proteomes" id="UP000054279">
    <property type="component" value="Unassembled WGS sequence"/>
</dbReference>
<reference evidence="1 2" key="1">
    <citation type="submission" date="2014-06" db="EMBL/GenBank/DDBJ databases">
        <title>Evolutionary Origins and Diversification of the Mycorrhizal Mutualists.</title>
        <authorList>
            <consortium name="DOE Joint Genome Institute"/>
            <consortium name="Mycorrhizal Genomics Consortium"/>
            <person name="Kohler A."/>
            <person name="Kuo A."/>
            <person name="Nagy L.G."/>
            <person name="Floudas D."/>
            <person name="Copeland A."/>
            <person name="Barry K.W."/>
            <person name="Cichocki N."/>
            <person name="Veneault-Fourrey C."/>
            <person name="LaButti K."/>
            <person name="Lindquist E.A."/>
            <person name="Lipzen A."/>
            <person name="Lundell T."/>
            <person name="Morin E."/>
            <person name="Murat C."/>
            <person name="Riley R."/>
            <person name="Ohm R."/>
            <person name="Sun H."/>
            <person name="Tunlid A."/>
            <person name="Henrissat B."/>
            <person name="Grigoriev I.V."/>
            <person name="Hibbett D.S."/>
            <person name="Martin F."/>
        </authorList>
    </citation>
    <scope>NUCLEOTIDE SEQUENCE [LARGE SCALE GENOMIC DNA]</scope>
    <source>
        <strain evidence="1 2">SS14</strain>
    </source>
</reference>
<organism evidence="1 2">
    <name type="scientific">Sphaerobolus stellatus (strain SS14)</name>
    <dbReference type="NCBI Taxonomy" id="990650"/>
    <lineage>
        <taxon>Eukaryota</taxon>
        <taxon>Fungi</taxon>
        <taxon>Dikarya</taxon>
        <taxon>Basidiomycota</taxon>
        <taxon>Agaricomycotina</taxon>
        <taxon>Agaricomycetes</taxon>
        <taxon>Phallomycetidae</taxon>
        <taxon>Geastrales</taxon>
        <taxon>Sphaerobolaceae</taxon>
        <taxon>Sphaerobolus</taxon>
    </lineage>
</organism>
<protein>
    <submittedName>
        <fullName evidence="1">Uncharacterized protein</fullName>
    </submittedName>
</protein>
<accession>A0A0C9VT02</accession>
<keyword evidence="2" id="KW-1185">Reference proteome</keyword>
<proteinExistence type="predicted"/>
<evidence type="ECO:0000313" key="2">
    <source>
        <dbReference type="Proteomes" id="UP000054279"/>
    </source>
</evidence>
<dbReference type="AlphaFoldDB" id="A0A0C9VT02"/>
<name>A0A0C9VT02_SPHS4</name>